<accession>A0A4Q4SMA9</accession>
<sequence>MMRSLSIQHGSSIASSTLKIEVTATSVAGRMQYVLQTLENPAYIAYADSKKSSATGGGHAFRPMETAICGPGLPIEELLKATARLT</sequence>
<comment type="caution">
    <text evidence="1">The sequence shown here is derived from an EMBL/GenBank/DDBJ whole genome shotgun (WGS) entry which is preliminary data.</text>
</comment>
<protein>
    <submittedName>
        <fullName evidence="1">Uncharacterized protein</fullName>
    </submittedName>
</protein>
<dbReference type="EMBL" id="PEJP01000007">
    <property type="protein sequence ID" value="RYO71329.1"/>
    <property type="molecule type" value="Genomic_DNA"/>
</dbReference>
<organism evidence="1 2">
    <name type="scientific">Alternaria arborescens</name>
    <dbReference type="NCBI Taxonomy" id="156630"/>
    <lineage>
        <taxon>Eukaryota</taxon>
        <taxon>Fungi</taxon>
        <taxon>Dikarya</taxon>
        <taxon>Ascomycota</taxon>
        <taxon>Pezizomycotina</taxon>
        <taxon>Dothideomycetes</taxon>
        <taxon>Pleosporomycetidae</taxon>
        <taxon>Pleosporales</taxon>
        <taxon>Pleosporineae</taxon>
        <taxon>Pleosporaceae</taxon>
        <taxon>Alternaria</taxon>
        <taxon>Alternaria sect. Alternaria</taxon>
    </lineage>
</organism>
<proteinExistence type="predicted"/>
<evidence type="ECO:0000313" key="1">
    <source>
        <dbReference type="EMBL" id="RYO71329.1"/>
    </source>
</evidence>
<dbReference type="AlphaFoldDB" id="A0A4Q4SMA9"/>
<keyword evidence="2" id="KW-1185">Reference proteome</keyword>
<dbReference type="OrthoDB" id="10285234at2759"/>
<dbReference type="Proteomes" id="UP000293823">
    <property type="component" value="Unassembled WGS sequence"/>
</dbReference>
<gene>
    <name evidence="1" type="ORF">AA0113_g2314</name>
</gene>
<name>A0A4Q4SMA9_9PLEO</name>
<reference evidence="2" key="1">
    <citation type="journal article" date="2019" name="bioRxiv">
        <title>Genomics, evolutionary history and diagnostics of the Alternaria alternata species group including apple and Asian pear pathotypes.</title>
        <authorList>
            <person name="Armitage A.D."/>
            <person name="Cockerton H.M."/>
            <person name="Sreenivasaprasad S."/>
            <person name="Woodhall J.W."/>
            <person name="Lane C.R."/>
            <person name="Harrison R.J."/>
            <person name="Clarkson J.P."/>
        </authorList>
    </citation>
    <scope>NUCLEOTIDE SEQUENCE [LARGE SCALE GENOMIC DNA]</scope>
    <source>
        <strain evidence="2">RGR 97.0016</strain>
    </source>
</reference>
<evidence type="ECO:0000313" key="2">
    <source>
        <dbReference type="Proteomes" id="UP000293823"/>
    </source>
</evidence>